<dbReference type="EMBL" id="SOII01000100">
    <property type="protein sequence ID" value="TET85713.1"/>
    <property type="molecule type" value="Genomic_DNA"/>
</dbReference>
<accession>A0A523Y2B1</accession>
<protein>
    <submittedName>
        <fullName evidence="1">Uncharacterized protein</fullName>
    </submittedName>
</protein>
<name>A0A523Y2B1_UNCAE</name>
<feature type="non-terminal residue" evidence="1">
    <location>
        <position position="296"/>
    </location>
</feature>
<dbReference type="PROSITE" id="PS51257">
    <property type="entry name" value="PROKAR_LIPOPROTEIN"/>
    <property type="match status" value="1"/>
</dbReference>
<evidence type="ECO:0000313" key="1">
    <source>
        <dbReference type="EMBL" id="TET85713.1"/>
    </source>
</evidence>
<proteinExistence type="predicted"/>
<comment type="caution">
    <text evidence="1">The sequence shown here is derived from an EMBL/GenBank/DDBJ whole genome shotgun (WGS) entry which is preliminary data.</text>
</comment>
<reference evidence="1 2" key="1">
    <citation type="submission" date="2019-03" db="EMBL/GenBank/DDBJ databases">
        <title>Metabolic potential of uncultured bacteria and archaea associated with petroleum seepage in deep-sea sediments.</title>
        <authorList>
            <person name="Dong X."/>
            <person name="Hubert C."/>
        </authorList>
    </citation>
    <scope>NUCLEOTIDE SEQUENCE [LARGE SCALE GENOMIC DNA]</scope>
    <source>
        <strain evidence="1">E29_bin25</strain>
    </source>
</reference>
<gene>
    <name evidence="1" type="ORF">E3J32_01395</name>
</gene>
<organism evidence="1 2">
    <name type="scientific">Aerophobetes bacterium</name>
    <dbReference type="NCBI Taxonomy" id="2030807"/>
    <lineage>
        <taxon>Bacteria</taxon>
        <taxon>Candidatus Aerophobota</taxon>
    </lineage>
</organism>
<sequence>MKIIKTIVISIIIIIVSGCDQSGNSDFSDPQERKIENLKTFSKLYGYIRYFYPSDEAASIDWDKFLYYGIEQVVKAKNSVALKNTLDSLFLPIAPSIDIFFAGETPEEFDQAENIDDLVLVTWQHRGVKTTPNPAYKSIRLGRIDWVENWSYGIYQQSKMYDFGNKKFKLSAEVRTSGNSKGEIDILGYANSGKYYYKAETFENEEWEQFILEDEFEEDISYLVLTIRLKEKGKIFIDDIEFRLEKSEDNLQPFSISNNQFITRDPGGIAESWETNGLSFKYNIEKSENKTSIVIQ</sequence>
<dbReference type="Gene3D" id="2.60.120.260">
    <property type="entry name" value="Galactose-binding domain-like"/>
    <property type="match status" value="1"/>
</dbReference>
<evidence type="ECO:0000313" key="2">
    <source>
        <dbReference type="Proteomes" id="UP000315669"/>
    </source>
</evidence>
<dbReference type="Proteomes" id="UP000315669">
    <property type="component" value="Unassembled WGS sequence"/>
</dbReference>
<dbReference type="AlphaFoldDB" id="A0A523Y2B1"/>